<keyword evidence="1" id="KW-0238">DNA-binding</keyword>
<dbReference type="InterPro" id="IPR013955">
    <property type="entry name" value="Rep_factor-A_C"/>
</dbReference>
<reference evidence="5" key="2">
    <citation type="submission" date="2021-03" db="UniProtKB">
        <authorList>
            <consortium name="EnsemblPlants"/>
        </authorList>
    </citation>
    <scope>IDENTIFICATION</scope>
</reference>
<keyword evidence="6" id="KW-1185">Reference proteome</keyword>
<dbReference type="EnsemblPlants" id="AUR62025163-RA">
    <property type="protein sequence ID" value="AUR62025163-RA:cds"/>
    <property type="gene ID" value="AUR62025163"/>
</dbReference>
<proteinExistence type="predicted"/>
<feature type="region of interest" description="Disordered" evidence="2">
    <location>
        <begin position="351"/>
        <end position="406"/>
    </location>
</feature>
<dbReference type="GO" id="GO:0003677">
    <property type="term" value="F:DNA binding"/>
    <property type="evidence" value="ECO:0007669"/>
    <property type="project" value="UniProtKB-KW"/>
</dbReference>
<dbReference type="CDD" id="cd04475">
    <property type="entry name" value="RPA1_DBD_B"/>
    <property type="match status" value="1"/>
</dbReference>
<evidence type="ECO:0000313" key="6">
    <source>
        <dbReference type="Proteomes" id="UP000596660"/>
    </source>
</evidence>
<dbReference type="SUPFAM" id="SSF50249">
    <property type="entry name" value="Nucleic acid-binding proteins"/>
    <property type="match status" value="2"/>
</dbReference>
<dbReference type="Gene3D" id="2.40.50.140">
    <property type="entry name" value="Nucleic acid-binding proteins"/>
    <property type="match status" value="2"/>
</dbReference>
<protein>
    <submittedName>
        <fullName evidence="5">Uncharacterized protein</fullName>
    </submittedName>
</protein>
<dbReference type="Proteomes" id="UP000596660">
    <property type="component" value="Unplaced"/>
</dbReference>
<dbReference type="InterPro" id="IPR012340">
    <property type="entry name" value="NA-bd_OB-fold"/>
</dbReference>
<reference evidence="5" key="1">
    <citation type="journal article" date="2017" name="Nature">
        <title>The genome of Chenopodium quinoa.</title>
        <authorList>
            <person name="Jarvis D.E."/>
            <person name="Ho Y.S."/>
            <person name="Lightfoot D.J."/>
            <person name="Schmoeckel S.M."/>
            <person name="Li B."/>
            <person name="Borm T.J.A."/>
            <person name="Ohyanagi H."/>
            <person name="Mineta K."/>
            <person name="Michell C.T."/>
            <person name="Saber N."/>
            <person name="Kharbatia N.M."/>
            <person name="Rupper R.R."/>
            <person name="Sharp A.R."/>
            <person name="Dally N."/>
            <person name="Boughton B.A."/>
            <person name="Woo Y.H."/>
            <person name="Gao G."/>
            <person name="Schijlen E.G.W.M."/>
            <person name="Guo X."/>
            <person name="Momin A.A."/>
            <person name="Negrao S."/>
            <person name="Al-Babili S."/>
            <person name="Gehring C."/>
            <person name="Roessner U."/>
            <person name="Jung C."/>
            <person name="Murphy K."/>
            <person name="Arold S.T."/>
            <person name="Gojobori T."/>
            <person name="van der Linden C.G."/>
            <person name="van Loo E.N."/>
            <person name="Jellen E.N."/>
            <person name="Maughan P.J."/>
            <person name="Tester M."/>
        </authorList>
    </citation>
    <scope>NUCLEOTIDE SEQUENCE [LARGE SCALE GENOMIC DNA]</scope>
    <source>
        <strain evidence="5">cv. PI 614886</strain>
    </source>
</reference>
<organism evidence="5 6">
    <name type="scientific">Chenopodium quinoa</name>
    <name type="common">Quinoa</name>
    <dbReference type="NCBI Taxonomy" id="63459"/>
    <lineage>
        <taxon>Eukaryota</taxon>
        <taxon>Viridiplantae</taxon>
        <taxon>Streptophyta</taxon>
        <taxon>Embryophyta</taxon>
        <taxon>Tracheophyta</taxon>
        <taxon>Spermatophyta</taxon>
        <taxon>Magnoliopsida</taxon>
        <taxon>eudicotyledons</taxon>
        <taxon>Gunneridae</taxon>
        <taxon>Pentapetalae</taxon>
        <taxon>Caryophyllales</taxon>
        <taxon>Chenopodiaceae</taxon>
        <taxon>Chenopodioideae</taxon>
        <taxon>Atripliceae</taxon>
        <taxon>Chenopodium</taxon>
    </lineage>
</organism>
<feature type="domain" description="Replication factor A C-terminal" evidence="3">
    <location>
        <begin position="222"/>
        <end position="316"/>
    </location>
</feature>
<evidence type="ECO:0000256" key="2">
    <source>
        <dbReference type="SAM" id="MobiDB-lite"/>
    </source>
</evidence>
<dbReference type="AlphaFoldDB" id="A0A803M8D7"/>
<dbReference type="InterPro" id="IPR031657">
    <property type="entry name" value="REPA_OB_2"/>
</dbReference>
<feature type="domain" description="Replication protein A OB" evidence="4">
    <location>
        <begin position="84"/>
        <end position="177"/>
    </location>
</feature>
<sequence>MKGALFGEQVDSFNEAIVYNSQYIISNAPIKLVEERWRNNSDELPFQMSFGGQTVVQKVKCEGTTDGPLFQAIQSIPRIVIPGTKYDVLGIVLYVEDKVRIINVNQGRELHVRKIVITDQTIDQPLVITTWNDLADNACDAISLYAKTFDVIGFTALRPSMHKGFSLSTGMSTEIIYDPKGDKAKILREWARFHTQQLLDGQAKEERHWLQVTIPDADLRNVVAYIGCSACGKHIDIPVGTEFSCANCKKKDSISAYRATFKFEAIDDSGTMTFTTFTTDTEKLFGISAHKIHLIKHSENVQMFDSIQQQICDSHVLVQVGPTTALSRNNVLQWCLKDIKVEVSSIKENDSNSMSVSSTLAQNHNAEEKKAGNLSSGQNELIQVPKSHTTNSENVKATESEETDDMATANSLLELSQQPAKKRYTETHIAKLKSVEKDRNPTILGDFAASGSTMQDFLSFDPVQQFDDSINQEQGAKKGTEAIPTKATPKKRSLTSLSTATEAINTTRRGVVKINNQLEIVDTMDMQHQ</sequence>
<evidence type="ECO:0000313" key="5">
    <source>
        <dbReference type="EnsemblPlants" id="AUR62025163-RA:cds"/>
    </source>
</evidence>
<accession>A0A803M8D7</accession>
<name>A0A803M8D7_CHEQI</name>
<dbReference type="Gramene" id="AUR62025163-RA">
    <property type="protein sequence ID" value="AUR62025163-RA:cds"/>
    <property type="gene ID" value="AUR62025163"/>
</dbReference>
<evidence type="ECO:0000259" key="3">
    <source>
        <dbReference type="Pfam" id="PF08646"/>
    </source>
</evidence>
<evidence type="ECO:0000259" key="4">
    <source>
        <dbReference type="Pfam" id="PF16900"/>
    </source>
</evidence>
<dbReference type="Pfam" id="PF08646">
    <property type="entry name" value="Rep_fac-A_C"/>
    <property type="match status" value="1"/>
</dbReference>
<feature type="compositionally biased region" description="Polar residues" evidence="2">
    <location>
        <begin position="373"/>
        <end position="397"/>
    </location>
</feature>
<dbReference type="Pfam" id="PF16900">
    <property type="entry name" value="REPA_OB_2"/>
    <property type="match status" value="1"/>
</dbReference>
<feature type="compositionally biased region" description="Polar residues" evidence="2">
    <location>
        <begin position="351"/>
        <end position="364"/>
    </location>
</feature>
<evidence type="ECO:0000256" key="1">
    <source>
        <dbReference type="ARBA" id="ARBA00023125"/>
    </source>
</evidence>